<comment type="caution">
    <text evidence="2">The sequence shown here is derived from an EMBL/GenBank/DDBJ whole genome shotgun (WGS) entry which is preliminary data.</text>
</comment>
<name>A0ABQ5E6K8_9ASTR</name>
<evidence type="ECO:0000256" key="1">
    <source>
        <dbReference type="SAM" id="MobiDB-lite"/>
    </source>
</evidence>
<evidence type="ECO:0000313" key="3">
    <source>
        <dbReference type="Proteomes" id="UP001151760"/>
    </source>
</evidence>
<proteinExistence type="predicted"/>
<dbReference type="Proteomes" id="UP001151760">
    <property type="component" value="Unassembled WGS sequence"/>
</dbReference>
<organism evidence="2 3">
    <name type="scientific">Tanacetum coccineum</name>
    <dbReference type="NCBI Taxonomy" id="301880"/>
    <lineage>
        <taxon>Eukaryota</taxon>
        <taxon>Viridiplantae</taxon>
        <taxon>Streptophyta</taxon>
        <taxon>Embryophyta</taxon>
        <taxon>Tracheophyta</taxon>
        <taxon>Spermatophyta</taxon>
        <taxon>Magnoliopsida</taxon>
        <taxon>eudicotyledons</taxon>
        <taxon>Gunneridae</taxon>
        <taxon>Pentapetalae</taxon>
        <taxon>asterids</taxon>
        <taxon>campanulids</taxon>
        <taxon>Asterales</taxon>
        <taxon>Asteraceae</taxon>
        <taxon>Asteroideae</taxon>
        <taxon>Anthemideae</taxon>
        <taxon>Anthemidinae</taxon>
        <taxon>Tanacetum</taxon>
    </lineage>
</organism>
<dbReference type="EMBL" id="BQNB010015992">
    <property type="protein sequence ID" value="GJT46507.1"/>
    <property type="molecule type" value="Genomic_DNA"/>
</dbReference>
<evidence type="ECO:0000313" key="2">
    <source>
        <dbReference type="EMBL" id="GJT46507.1"/>
    </source>
</evidence>
<reference evidence="2" key="1">
    <citation type="journal article" date="2022" name="Int. J. Mol. Sci.">
        <title>Draft Genome of Tanacetum Coccineum: Genomic Comparison of Closely Related Tanacetum-Family Plants.</title>
        <authorList>
            <person name="Yamashiro T."/>
            <person name="Shiraishi A."/>
            <person name="Nakayama K."/>
            <person name="Satake H."/>
        </authorList>
    </citation>
    <scope>NUCLEOTIDE SEQUENCE</scope>
</reference>
<gene>
    <name evidence="2" type="ORF">Tco_0955222</name>
</gene>
<sequence>MIQHEFITLTLAQFGQILKISYNGQTVFTNEWDPASLAFFQETEVPYHTNLYTPDKIRQFLQLEHTESNRTIKSKNVILTPNQILTKELKQDMKRWEELIRENMFELGGHRDHLPACLAHMLHCIVAEEQYNLAYFFVMRIESSRATSTANLPYGMFLNLMLPHALKQTRKPRSDRRMPKARHSILSSSAHHFGSLSHHGDDDKDDDTSRVSTSSPNSFLNSISPLTHKTYDIPTSSQQTNDLLFE</sequence>
<keyword evidence="3" id="KW-1185">Reference proteome</keyword>
<accession>A0ABQ5E6K8</accession>
<protein>
    <submittedName>
        <fullName evidence="2">Uncharacterized protein</fullName>
    </submittedName>
</protein>
<feature type="region of interest" description="Disordered" evidence="1">
    <location>
        <begin position="192"/>
        <end position="221"/>
    </location>
</feature>
<reference evidence="2" key="2">
    <citation type="submission" date="2022-01" db="EMBL/GenBank/DDBJ databases">
        <authorList>
            <person name="Yamashiro T."/>
            <person name="Shiraishi A."/>
            <person name="Satake H."/>
            <person name="Nakayama K."/>
        </authorList>
    </citation>
    <scope>NUCLEOTIDE SEQUENCE</scope>
</reference>